<feature type="region of interest" description="Disordered" evidence="1">
    <location>
        <begin position="322"/>
        <end position="348"/>
    </location>
</feature>
<dbReference type="SUPFAM" id="SSF54236">
    <property type="entry name" value="Ubiquitin-like"/>
    <property type="match status" value="1"/>
</dbReference>
<feature type="domain" description="WLM" evidence="2">
    <location>
        <begin position="124"/>
        <end position="324"/>
    </location>
</feature>
<dbReference type="PANTHER" id="PTHR47795">
    <property type="entry name" value="UBIQUITIN AND WLM DOMAIN-CONTAINING METALLOPROTEASE SPCC1442.07C"/>
    <property type="match status" value="1"/>
</dbReference>
<dbReference type="Pfam" id="PF08325">
    <property type="entry name" value="WLM"/>
    <property type="match status" value="1"/>
</dbReference>
<dbReference type="InterPro" id="IPR029071">
    <property type="entry name" value="Ubiquitin-like_domsf"/>
</dbReference>
<gene>
    <name evidence="3" type="ORF">BKA55DRAFT_533401</name>
</gene>
<dbReference type="InterPro" id="IPR013536">
    <property type="entry name" value="WLM_dom"/>
</dbReference>
<dbReference type="PANTHER" id="PTHR47795:SF1">
    <property type="entry name" value="DNA-DEPENDENT METALLOPROTEASE WSS1 HOMOLOG 2"/>
    <property type="match status" value="1"/>
</dbReference>
<dbReference type="OrthoDB" id="49605at2759"/>
<feature type="compositionally biased region" description="Basic residues" evidence="1">
    <location>
        <begin position="106"/>
        <end position="121"/>
    </location>
</feature>
<dbReference type="GeneID" id="70219411"/>
<dbReference type="Gene3D" id="3.10.20.90">
    <property type="entry name" value="Phosphatidylinositol 3-kinase Catalytic Subunit, Chain A, domain 1"/>
    <property type="match status" value="1"/>
</dbReference>
<evidence type="ECO:0000256" key="1">
    <source>
        <dbReference type="SAM" id="MobiDB-lite"/>
    </source>
</evidence>
<keyword evidence="4" id="KW-1185">Reference proteome</keyword>
<organism evidence="3 4">
    <name type="scientific">Fusarium redolens</name>
    <dbReference type="NCBI Taxonomy" id="48865"/>
    <lineage>
        <taxon>Eukaryota</taxon>
        <taxon>Fungi</taxon>
        <taxon>Dikarya</taxon>
        <taxon>Ascomycota</taxon>
        <taxon>Pezizomycotina</taxon>
        <taxon>Sordariomycetes</taxon>
        <taxon>Hypocreomycetidae</taxon>
        <taxon>Hypocreales</taxon>
        <taxon>Nectriaceae</taxon>
        <taxon>Fusarium</taxon>
        <taxon>Fusarium redolens species complex</taxon>
    </lineage>
</organism>
<dbReference type="Proteomes" id="UP000720189">
    <property type="component" value="Unassembled WGS sequence"/>
</dbReference>
<sequence length="348" mass="39365">MADSPMSDSEQSWLTLSITHRKVTYELSFPEDATITDLFNEIEASLDIPVANQKIIAPKTPLLKAPFKNPDMPLLDLKGKHLTLMGSGAAEIQQVQDMAERVAKRNAARMAQRSKARHATTTRRNPQDSQYTFLQVRPLQGLPNPDRSQKLLLRLKEDPGIRAAMTKHNFTVGLLTEMEPLSHTQTTHEGTSRILGLNRNQGEVIELRLRTDAHDGYRDYKTIRKTLCHELAHNVHGPHDRNFWDLCHQIEREVDAADWKSGGHTIGETSRYTVSGRDEEEEDYPEDFGGWTGGEFVLGGVKNNSTAGMSRREVLAQAALERQRKEVDSERKVLEEQRQRTPPGDESK</sequence>
<feature type="region of interest" description="Disordered" evidence="1">
    <location>
        <begin position="261"/>
        <end position="289"/>
    </location>
</feature>
<dbReference type="EMBL" id="JAGMUX010000001">
    <property type="protein sequence ID" value="KAH7270818.1"/>
    <property type="molecule type" value="Genomic_DNA"/>
</dbReference>
<dbReference type="GO" id="GO:0070628">
    <property type="term" value="F:proteasome binding"/>
    <property type="evidence" value="ECO:0007669"/>
    <property type="project" value="TreeGrafter"/>
</dbReference>
<feature type="region of interest" description="Disordered" evidence="1">
    <location>
        <begin position="106"/>
        <end position="130"/>
    </location>
</feature>
<proteinExistence type="predicted"/>
<dbReference type="RefSeq" id="XP_046057586.1">
    <property type="nucleotide sequence ID" value="XM_046189457.1"/>
</dbReference>
<comment type="caution">
    <text evidence="3">The sequence shown here is derived from an EMBL/GenBank/DDBJ whole genome shotgun (WGS) entry which is preliminary data.</text>
</comment>
<accession>A0A9P9R9Z7</accession>
<dbReference type="AlphaFoldDB" id="A0A9P9R9Z7"/>
<dbReference type="PROSITE" id="PS51397">
    <property type="entry name" value="WLM"/>
    <property type="match status" value="1"/>
</dbReference>
<protein>
    <submittedName>
        <fullName evidence="3">WLM domain-containing protein</fullName>
    </submittedName>
</protein>
<evidence type="ECO:0000313" key="4">
    <source>
        <dbReference type="Proteomes" id="UP000720189"/>
    </source>
</evidence>
<evidence type="ECO:0000313" key="3">
    <source>
        <dbReference type="EMBL" id="KAH7270818.1"/>
    </source>
</evidence>
<evidence type="ECO:0000259" key="2">
    <source>
        <dbReference type="PROSITE" id="PS51397"/>
    </source>
</evidence>
<name>A0A9P9R9Z7_FUSRE</name>
<reference evidence="3" key="1">
    <citation type="journal article" date="2021" name="Nat. Commun.">
        <title>Genetic determinants of endophytism in the Arabidopsis root mycobiome.</title>
        <authorList>
            <person name="Mesny F."/>
            <person name="Miyauchi S."/>
            <person name="Thiergart T."/>
            <person name="Pickel B."/>
            <person name="Atanasova L."/>
            <person name="Karlsson M."/>
            <person name="Huettel B."/>
            <person name="Barry K.W."/>
            <person name="Haridas S."/>
            <person name="Chen C."/>
            <person name="Bauer D."/>
            <person name="Andreopoulos W."/>
            <person name="Pangilinan J."/>
            <person name="LaButti K."/>
            <person name="Riley R."/>
            <person name="Lipzen A."/>
            <person name="Clum A."/>
            <person name="Drula E."/>
            <person name="Henrissat B."/>
            <person name="Kohler A."/>
            <person name="Grigoriev I.V."/>
            <person name="Martin F.M."/>
            <person name="Hacquard S."/>
        </authorList>
    </citation>
    <scope>NUCLEOTIDE SEQUENCE</scope>
    <source>
        <strain evidence="3">MPI-CAGE-AT-0023</strain>
    </source>
</reference>